<evidence type="ECO:0000256" key="3">
    <source>
        <dbReference type="ARBA" id="ARBA00022692"/>
    </source>
</evidence>
<evidence type="ECO:0000259" key="7">
    <source>
        <dbReference type="Pfam" id="PF09335"/>
    </source>
</evidence>
<keyword evidence="2 6" id="KW-1003">Cell membrane</keyword>
<comment type="similarity">
    <text evidence="6">Belongs to the TVP38/TMEM64 family.</text>
</comment>
<organism evidence="8 9">
    <name type="scientific">Candidatus Gemmiger excrementavium</name>
    <dbReference type="NCBI Taxonomy" id="2838608"/>
    <lineage>
        <taxon>Bacteria</taxon>
        <taxon>Bacillati</taxon>
        <taxon>Bacillota</taxon>
        <taxon>Clostridia</taxon>
        <taxon>Eubacteriales</taxon>
        <taxon>Gemmiger</taxon>
    </lineage>
</organism>
<evidence type="ECO:0000313" key="8">
    <source>
        <dbReference type="EMBL" id="HIZ48922.1"/>
    </source>
</evidence>
<dbReference type="InterPro" id="IPR032816">
    <property type="entry name" value="VTT_dom"/>
</dbReference>
<dbReference type="PANTHER" id="PTHR12677:SF49">
    <property type="entry name" value="TVP38_TMEM64 FAMILY MEMBRANE PROTEIN"/>
    <property type="match status" value="1"/>
</dbReference>
<feature type="transmembrane region" description="Helical" evidence="6">
    <location>
        <begin position="134"/>
        <end position="154"/>
    </location>
</feature>
<dbReference type="AlphaFoldDB" id="A0A9D2JH04"/>
<evidence type="ECO:0000256" key="6">
    <source>
        <dbReference type="RuleBase" id="RU366058"/>
    </source>
</evidence>
<evidence type="ECO:0000256" key="5">
    <source>
        <dbReference type="ARBA" id="ARBA00023136"/>
    </source>
</evidence>
<dbReference type="Proteomes" id="UP000824031">
    <property type="component" value="Unassembled WGS sequence"/>
</dbReference>
<gene>
    <name evidence="8" type="ORF">H9810_09395</name>
</gene>
<feature type="transmembrane region" description="Helical" evidence="6">
    <location>
        <begin position="160"/>
        <end position="186"/>
    </location>
</feature>
<comment type="caution">
    <text evidence="6">Lacks conserved residue(s) required for the propagation of feature annotation.</text>
</comment>
<evidence type="ECO:0000256" key="2">
    <source>
        <dbReference type="ARBA" id="ARBA00022475"/>
    </source>
</evidence>
<accession>A0A9D2JH04</accession>
<protein>
    <recommendedName>
        <fullName evidence="6">TVP38/TMEM64 family membrane protein</fullName>
    </recommendedName>
</protein>
<reference evidence="8" key="2">
    <citation type="submission" date="2021-04" db="EMBL/GenBank/DDBJ databases">
        <authorList>
            <person name="Gilroy R."/>
        </authorList>
    </citation>
    <scope>NUCLEOTIDE SEQUENCE</scope>
    <source>
        <strain evidence="8">3436</strain>
    </source>
</reference>
<keyword evidence="4 6" id="KW-1133">Transmembrane helix</keyword>
<reference evidence="8" key="1">
    <citation type="journal article" date="2021" name="PeerJ">
        <title>Extensive microbial diversity within the chicken gut microbiome revealed by metagenomics and culture.</title>
        <authorList>
            <person name="Gilroy R."/>
            <person name="Ravi A."/>
            <person name="Getino M."/>
            <person name="Pursley I."/>
            <person name="Horton D.L."/>
            <person name="Alikhan N.F."/>
            <person name="Baker D."/>
            <person name="Gharbi K."/>
            <person name="Hall N."/>
            <person name="Watson M."/>
            <person name="Adriaenssens E.M."/>
            <person name="Foster-Nyarko E."/>
            <person name="Jarju S."/>
            <person name="Secka A."/>
            <person name="Antonio M."/>
            <person name="Oren A."/>
            <person name="Chaudhuri R.R."/>
            <person name="La Ragione R."/>
            <person name="Hildebrand F."/>
            <person name="Pallen M.J."/>
        </authorList>
    </citation>
    <scope>NUCLEOTIDE SEQUENCE</scope>
    <source>
        <strain evidence="8">3436</strain>
    </source>
</reference>
<proteinExistence type="inferred from homology"/>
<feature type="domain" description="VTT" evidence="7">
    <location>
        <begin position="70"/>
        <end position="179"/>
    </location>
</feature>
<keyword evidence="3 6" id="KW-0812">Transmembrane</keyword>
<name>A0A9D2JH04_9FIRM</name>
<dbReference type="GO" id="GO:0005886">
    <property type="term" value="C:plasma membrane"/>
    <property type="evidence" value="ECO:0007669"/>
    <property type="project" value="UniProtKB-SubCell"/>
</dbReference>
<dbReference type="InterPro" id="IPR015414">
    <property type="entry name" value="TMEM64"/>
</dbReference>
<dbReference type="PANTHER" id="PTHR12677">
    <property type="entry name" value="GOLGI APPARATUS MEMBRANE PROTEIN TVP38-RELATED"/>
    <property type="match status" value="1"/>
</dbReference>
<evidence type="ECO:0000313" key="9">
    <source>
        <dbReference type="Proteomes" id="UP000824031"/>
    </source>
</evidence>
<comment type="caution">
    <text evidence="8">The sequence shown here is derived from an EMBL/GenBank/DDBJ whole genome shotgun (WGS) entry which is preliminary data.</text>
</comment>
<dbReference type="EMBL" id="DXBO01000134">
    <property type="protein sequence ID" value="HIZ48922.1"/>
    <property type="molecule type" value="Genomic_DNA"/>
</dbReference>
<feature type="transmembrane region" description="Helical" evidence="6">
    <location>
        <begin position="61"/>
        <end position="81"/>
    </location>
</feature>
<evidence type="ECO:0000256" key="1">
    <source>
        <dbReference type="ARBA" id="ARBA00004651"/>
    </source>
</evidence>
<feature type="transmembrane region" description="Helical" evidence="6">
    <location>
        <begin position="87"/>
        <end position="113"/>
    </location>
</feature>
<dbReference type="Pfam" id="PF09335">
    <property type="entry name" value="VTT_dom"/>
    <property type="match status" value="1"/>
</dbReference>
<comment type="subcellular location">
    <subcellularLocation>
        <location evidence="1 6">Cell membrane</location>
        <topology evidence="1 6">Multi-pass membrane protein</topology>
    </subcellularLocation>
</comment>
<keyword evidence="5 6" id="KW-0472">Membrane</keyword>
<evidence type="ECO:0000256" key="4">
    <source>
        <dbReference type="ARBA" id="ARBA00022989"/>
    </source>
</evidence>
<sequence length="194" mass="21208">MVKNLNRAASLLGLALCCALAFVFWQAGLFDSREALTGYIGQFGWAGPVVFMAFQAVQVVIPILPGGLGCLAGVILFGAWAGFWYNYIGICIGSLAAFAIARACGRPLLEAMFPPRLMEKYDHFMGSGNRFTRWFAFLIFIPVAPDDYLCFLAGTTTMSWRVYTAIILLCKPAAIALYSLGLTVIAQNLLGLWR</sequence>